<dbReference type="Gene3D" id="3.30.450.330">
    <property type="match status" value="1"/>
</dbReference>
<dbReference type="AlphaFoldDB" id="A0A1U9K651"/>
<dbReference type="CDD" id="cd06573">
    <property type="entry name" value="PASTA"/>
    <property type="match status" value="1"/>
</dbReference>
<keyword evidence="6" id="KW-1185">Reference proteome</keyword>
<organism evidence="5 6">
    <name type="scientific">Novibacillus thermophilus</name>
    <dbReference type="NCBI Taxonomy" id="1471761"/>
    <lineage>
        <taxon>Bacteria</taxon>
        <taxon>Bacillati</taxon>
        <taxon>Bacillota</taxon>
        <taxon>Bacilli</taxon>
        <taxon>Bacillales</taxon>
        <taxon>Thermoactinomycetaceae</taxon>
        <taxon>Novibacillus</taxon>
    </lineage>
</organism>
<dbReference type="SUPFAM" id="SSF56519">
    <property type="entry name" value="Penicillin binding protein dimerisation domain"/>
    <property type="match status" value="1"/>
</dbReference>
<reference evidence="5 6" key="1">
    <citation type="journal article" date="2015" name="Int. J. Syst. Evol. Microbiol.">
        <title>Novibacillus thermophilus gen. nov., sp. nov., a Gram-staining-negative and moderately thermophilic member of the family Thermoactinomycetaceae.</title>
        <authorList>
            <person name="Yang G."/>
            <person name="Chen J."/>
            <person name="Zhou S."/>
        </authorList>
    </citation>
    <scope>NUCLEOTIDE SEQUENCE [LARGE SCALE GENOMIC DNA]</scope>
    <source>
        <strain evidence="5 6">SG-1</strain>
    </source>
</reference>
<evidence type="ECO:0000256" key="2">
    <source>
        <dbReference type="ARBA" id="ARBA00007171"/>
    </source>
</evidence>
<accession>A0A1U9K651</accession>
<evidence type="ECO:0000256" key="3">
    <source>
        <dbReference type="ARBA" id="ARBA00023136"/>
    </source>
</evidence>
<dbReference type="GO" id="GO:0071555">
    <property type="term" value="P:cell wall organization"/>
    <property type="evidence" value="ECO:0007669"/>
    <property type="project" value="TreeGrafter"/>
</dbReference>
<comment type="similarity">
    <text evidence="2">Belongs to the transpeptidase family.</text>
</comment>
<dbReference type="RefSeq" id="WP_077719376.1">
    <property type="nucleotide sequence ID" value="NZ_CP019699.1"/>
</dbReference>
<dbReference type="EMBL" id="CP019699">
    <property type="protein sequence ID" value="AQS55514.1"/>
    <property type="molecule type" value="Genomic_DNA"/>
</dbReference>
<dbReference type="InterPro" id="IPR001460">
    <property type="entry name" value="PCN-bd_Tpept"/>
</dbReference>
<protein>
    <submittedName>
        <fullName evidence="5">Stage V sporulation protein D</fullName>
    </submittedName>
</protein>
<keyword evidence="3" id="KW-0472">Membrane</keyword>
<dbReference type="InterPro" id="IPR012338">
    <property type="entry name" value="Beta-lactam/transpept-like"/>
</dbReference>
<proteinExistence type="inferred from homology"/>
<dbReference type="Pfam" id="PF03717">
    <property type="entry name" value="PBP_dimer"/>
    <property type="match status" value="1"/>
</dbReference>
<dbReference type="GO" id="GO:0008658">
    <property type="term" value="F:penicillin binding"/>
    <property type="evidence" value="ECO:0007669"/>
    <property type="project" value="InterPro"/>
</dbReference>
<dbReference type="Gene3D" id="3.30.10.20">
    <property type="match status" value="1"/>
</dbReference>
<evidence type="ECO:0000256" key="1">
    <source>
        <dbReference type="ARBA" id="ARBA00004370"/>
    </source>
</evidence>
<dbReference type="InterPro" id="IPR011927">
    <property type="entry name" value="SpoVD_pbp"/>
</dbReference>
<dbReference type="PANTHER" id="PTHR30627:SF1">
    <property type="entry name" value="PEPTIDOGLYCAN D,D-TRANSPEPTIDASE FTSI"/>
    <property type="match status" value="1"/>
</dbReference>
<dbReference type="InterPro" id="IPR036138">
    <property type="entry name" value="PBP_dimer_sf"/>
</dbReference>
<dbReference type="Pfam" id="PF03793">
    <property type="entry name" value="PASTA"/>
    <property type="match status" value="1"/>
</dbReference>
<dbReference type="GO" id="GO:0005886">
    <property type="term" value="C:plasma membrane"/>
    <property type="evidence" value="ECO:0007669"/>
    <property type="project" value="TreeGrafter"/>
</dbReference>
<dbReference type="InterPro" id="IPR005311">
    <property type="entry name" value="PBP_dimer"/>
</dbReference>
<dbReference type="PROSITE" id="PS51178">
    <property type="entry name" value="PASTA"/>
    <property type="match status" value="1"/>
</dbReference>
<dbReference type="InterPro" id="IPR005543">
    <property type="entry name" value="PASTA_dom"/>
</dbReference>
<dbReference type="InterPro" id="IPR050515">
    <property type="entry name" value="Beta-lactam/transpept"/>
</dbReference>
<dbReference type="KEGG" id="ntr:B0W44_06655"/>
<name>A0A1U9K651_9BACL</name>
<dbReference type="Proteomes" id="UP000188603">
    <property type="component" value="Chromosome"/>
</dbReference>
<dbReference type="Gene3D" id="3.40.710.10">
    <property type="entry name" value="DD-peptidase/beta-lactamase superfamily"/>
    <property type="match status" value="1"/>
</dbReference>
<dbReference type="SUPFAM" id="SSF56601">
    <property type="entry name" value="beta-lactamase/transpeptidase-like"/>
    <property type="match status" value="1"/>
</dbReference>
<evidence type="ECO:0000313" key="6">
    <source>
        <dbReference type="Proteomes" id="UP000188603"/>
    </source>
</evidence>
<dbReference type="OrthoDB" id="9804124at2"/>
<feature type="domain" description="PASTA" evidence="4">
    <location>
        <begin position="579"/>
        <end position="637"/>
    </location>
</feature>
<evidence type="ECO:0000259" key="4">
    <source>
        <dbReference type="PROSITE" id="PS51178"/>
    </source>
</evidence>
<dbReference type="Pfam" id="PF00905">
    <property type="entry name" value="Transpeptidase"/>
    <property type="match status" value="1"/>
</dbReference>
<dbReference type="STRING" id="1471761.B0W44_06655"/>
<dbReference type="NCBIfam" id="TIGR02214">
    <property type="entry name" value="spoVD_pbp"/>
    <property type="match status" value="1"/>
</dbReference>
<evidence type="ECO:0000313" key="5">
    <source>
        <dbReference type="EMBL" id="AQS55514.1"/>
    </source>
</evidence>
<gene>
    <name evidence="5" type="ORF">B0W44_06655</name>
</gene>
<dbReference type="Gene3D" id="3.90.1310.10">
    <property type="entry name" value="Penicillin-binding protein 2a (Domain 2)"/>
    <property type="match status" value="1"/>
</dbReference>
<dbReference type="PANTHER" id="PTHR30627">
    <property type="entry name" value="PEPTIDOGLYCAN D,D-TRANSPEPTIDASE"/>
    <property type="match status" value="1"/>
</dbReference>
<dbReference type="SMART" id="SM00740">
    <property type="entry name" value="PASTA"/>
    <property type="match status" value="1"/>
</dbReference>
<sequence length="642" mass="70184">MRVSTVTVRKRLFFALCAAVLIFGGLLGRLAYVQLVKGEWLSSQAEELWTRNIPFEGKRGQILDRNGEVLAYNISAPSVLAIPSQVKDPSQTAETLARLLKADAKKIYKTLTKRELIVRITPEGRRISEDLAKEIYALNLPGIVIAEDSKRHYPKKSFAAHVLGFTGIDNQGLSGLEKVYDDKLMGKRGYVSFESKGSGEEIPGGVDRFTPPEDGLNLVTTIDASIQSIMERELDQAMAEYNPDGVLGIAMDPKTGEVLAMASRPTYEPENFQDADPDVYNRNTPIWRTYEPGSTFKIITLAAALEENKINLDDHFHDPGYIEVGGVHLHCWKKGGHGSQTYLEVVENSCNPGFVRMGQLVGTDDLFQYIRKFGFGKKTGIDLPGEASGILFKPEQVGPVELGTTSFGQGVSVTPIQQVAAVSAAINGGTTVQPHVAKEWIDPETGETVERMTPKAGERVISEETSEKVRQSLESVVAKGTGRRAFIDGYRVAGKTGTAQKVGPDGTYLENNHIVSFIGIAPADDPEIVIYVAVDNPEGIQFGGVVTAPIVKRIMADSLQSLGVEPRQEQIEPEVVYPDKPYVEVPDLLQLERRELQASLYDLQLQVVGEGRTVVEQSPAPGTRVKQGSTIRVYLGGESGRE</sequence>
<dbReference type="SUPFAM" id="SSF54184">
    <property type="entry name" value="Penicillin-binding protein 2x (pbp-2x), c-terminal domain"/>
    <property type="match status" value="1"/>
</dbReference>
<comment type="subcellular location">
    <subcellularLocation>
        <location evidence="1">Membrane</location>
    </subcellularLocation>
</comment>